<dbReference type="PANTHER" id="PTHR24410:SF23">
    <property type="entry name" value="BTB DOMAIN-CONTAINING PROTEIN-RELATED"/>
    <property type="match status" value="1"/>
</dbReference>
<proteinExistence type="predicted"/>
<keyword evidence="3" id="KW-1185">Reference proteome</keyword>
<dbReference type="OrthoDB" id="541818at2759"/>
<dbReference type="InterPro" id="IPR051481">
    <property type="entry name" value="BTB-POZ/Galectin-3-binding"/>
</dbReference>
<dbReference type="AlphaFoldDB" id="A0A2J8ACM8"/>
<dbReference type="Gene3D" id="3.30.710.10">
    <property type="entry name" value="Potassium Channel Kv1.1, Chain A"/>
    <property type="match status" value="1"/>
</dbReference>
<evidence type="ECO:0000313" key="2">
    <source>
        <dbReference type="EMBL" id="PNH10269.1"/>
    </source>
</evidence>
<dbReference type="PANTHER" id="PTHR24410">
    <property type="entry name" value="HL07962P-RELATED"/>
    <property type="match status" value="1"/>
</dbReference>
<evidence type="ECO:0008006" key="4">
    <source>
        <dbReference type="Google" id="ProtNLM"/>
    </source>
</evidence>
<dbReference type="EMBL" id="PGGS01000061">
    <property type="protein sequence ID" value="PNH10269.1"/>
    <property type="molecule type" value="Genomic_DNA"/>
</dbReference>
<dbReference type="InterPro" id="IPR011333">
    <property type="entry name" value="SKP1/BTB/POZ_sf"/>
</dbReference>
<feature type="compositionally biased region" description="Gly residues" evidence="1">
    <location>
        <begin position="424"/>
        <end position="434"/>
    </location>
</feature>
<gene>
    <name evidence="2" type="ORF">TSOC_003014</name>
</gene>
<evidence type="ECO:0000313" key="3">
    <source>
        <dbReference type="Proteomes" id="UP000236333"/>
    </source>
</evidence>
<protein>
    <recommendedName>
        <fullName evidence="4">BACK domain-containing protein</fullName>
    </recommendedName>
</protein>
<reference evidence="2 3" key="1">
    <citation type="journal article" date="2017" name="Mol. Biol. Evol.">
        <title>The 4-celled Tetrabaena socialis nuclear genome reveals the essential components for genetic control of cell number at the origin of multicellularity in the volvocine lineage.</title>
        <authorList>
            <person name="Featherston J."/>
            <person name="Arakaki Y."/>
            <person name="Hanschen E.R."/>
            <person name="Ferris P.J."/>
            <person name="Michod R.E."/>
            <person name="Olson B.J.S.C."/>
            <person name="Nozaki H."/>
            <person name="Durand P.M."/>
        </authorList>
    </citation>
    <scope>NUCLEOTIDE SEQUENCE [LARGE SCALE GENOMIC DNA]</scope>
    <source>
        <strain evidence="2 3">NIES-571</strain>
    </source>
</reference>
<dbReference type="Proteomes" id="UP000236333">
    <property type="component" value="Unassembled WGS sequence"/>
</dbReference>
<feature type="region of interest" description="Disordered" evidence="1">
    <location>
        <begin position="404"/>
        <end position="434"/>
    </location>
</feature>
<comment type="caution">
    <text evidence="2">The sequence shown here is derived from an EMBL/GenBank/DDBJ whole genome shotgun (WGS) entry which is preliminary data.</text>
</comment>
<accession>A0A2J8ACM8</accession>
<dbReference type="Gene3D" id="1.25.40.420">
    <property type="match status" value="1"/>
</dbReference>
<evidence type="ECO:0000256" key="1">
    <source>
        <dbReference type="SAM" id="MobiDB-lite"/>
    </source>
</evidence>
<sequence>MSSPFRSKVARLWSSKELSDCSIRFIVDASSDGEPQKRQKTQENVGEALPAHSFVLQLSSARFKYALENTRANNDGQPELSVPLQQADELPAACDALRYLYTNTLASRGFRDMLLVRRYAQQMQLSGCVGAVDAMMSSWLSTRQHDSLELYACDHLFPADDPEAGEAGEAGGAAGAGTQQGKEGVGFRAVLAAAKQQVVRHFGDALAVLGRPELQAQALALPARGLEALLEADDFATDDEASVLLLLARWVEARRAAHSPVPEAVLTRLCRLVRLTRLNSAYLTFVLPRIGWFAILPHELAFVLRYAAAAATHAAASTAAAAAGPAAPPPALVAGGGGGGALCEGLAATMKDEYKMGSPWYGSPRRQALPSGGRSVRWHVERSELQAALASGAKTYLQGRFETGLGEDGGAGEDGAEGGDPHKGGAGAGAGAGAGGTTVLTARGLEWGVRLRTVRGGPAAAGAYVKCSIPAPFAYVTAGLAVPSARLIVFKWRAGRPREVAYTLELGSEAEAVPFGRYQGDAHALPLQQLHTQTQPSQAAAAAAGAEAGGEGAAAQLSAWGEYLHEGRVHGELVFLPN</sequence>
<name>A0A2J8ACM8_9CHLO</name>
<organism evidence="2 3">
    <name type="scientific">Tetrabaena socialis</name>
    <dbReference type="NCBI Taxonomy" id="47790"/>
    <lineage>
        <taxon>Eukaryota</taxon>
        <taxon>Viridiplantae</taxon>
        <taxon>Chlorophyta</taxon>
        <taxon>core chlorophytes</taxon>
        <taxon>Chlorophyceae</taxon>
        <taxon>CS clade</taxon>
        <taxon>Chlamydomonadales</taxon>
        <taxon>Tetrabaenaceae</taxon>
        <taxon>Tetrabaena</taxon>
    </lineage>
</organism>